<dbReference type="RefSeq" id="WP_101764904.1">
    <property type="nucleotide sequence ID" value="NZ_CP025298.1"/>
</dbReference>
<evidence type="ECO:0000313" key="2">
    <source>
        <dbReference type="Proteomes" id="UP000234414"/>
    </source>
</evidence>
<protein>
    <submittedName>
        <fullName evidence="1">Uncharacterized protein</fullName>
    </submittedName>
</protein>
<proteinExistence type="predicted"/>
<evidence type="ECO:0000313" key="1">
    <source>
        <dbReference type="EMBL" id="AUI06141.1"/>
    </source>
</evidence>
<sequence>MNTTDLDGISLEQALIDFEVANARVMDLTSRLTSMSRELISARSELERIKVEQATHRVAPVVPPALVAEHAELQERFERVRSSRAVQIAAIFSGKLRRFL</sequence>
<organism evidence="1 2">
    <name type="scientific">Stenotrophomonas maltophilia</name>
    <name type="common">Pseudomonas maltophilia</name>
    <name type="synonym">Xanthomonas maltophilia</name>
    <dbReference type="NCBI Taxonomy" id="40324"/>
    <lineage>
        <taxon>Bacteria</taxon>
        <taxon>Pseudomonadati</taxon>
        <taxon>Pseudomonadota</taxon>
        <taxon>Gammaproteobacteria</taxon>
        <taxon>Lysobacterales</taxon>
        <taxon>Lysobacteraceae</taxon>
        <taxon>Stenotrophomonas</taxon>
        <taxon>Stenotrophomonas maltophilia group</taxon>
    </lineage>
</organism>
<accession>A0AAD0FMJ7</accession>
<reference evidence="1 2" key="1">
    <citation type="submission" date="2017-12" db="EMBL/GenBank/DDBJ databases">
        <title>Complete Genome Sequence of Stenotrophomonas maltophilia CSM2.</title>
        <authorList>
            <person name="Castro-Jaimes S."/>
            <person name="Lopez-Leal G."/>
            <person name="Barberena Jonas C."/>
            <person name="Bustos P."/>
            <person name="Perez-Oseguera A."/>
            <person name="Cevallos M.A."/>
        </authorList>
    </citation>
    <scope>NUCLEOTIDE SEQUENCE [LARGE SCALE GENOMIC DNA]</scope>
    <source>
        <strain evidence="1 2">CSM2</strain>
    </source>
</reference>
<dbReference type="EMBL" id="CP025298">
    <property type="protein sequence ID" value="AUI06141.1"/>
    <property type="molecule type" value="Genomic_DNA"/>
</dbReference>
<gene>
    <name evidence="1" type="ORF">SmaCSM2_02685</name>
</gene>
<name>A0AAD0FMJ7_STEMA</name>
<dbReference type="Proteomes" id="UP000234414">
    <property type="component" value="Chromosome"/>
</dbReference>
<dbReference type="AlphaFoldDB" id="A0AAD0FMJ7"/>